<feature type="domain" description="DUF4142" evidence="1">
    <location>
        <begin position="50"/>
        <end position="182"/>
    </location>
</feature>
<dbReference type="AlphaFoldDB" id="A0A2P8GLG3"/>
<comment type="caution">
    <text evidence="2">The sequence shown here is derived from an EMBL/GenBank/DDBJ whole genome shotgun (WGS) entry which is preliminary data.</text>
</comment>
<proteinExistence type="predicted"/>
<reference evidence="2 3" key="1">
    <citation type="submission" date="2018-03" db="EMBL/GenBank/DDBJ databases">
        <title>Genomic Encyclopedia of Archaeal and Bacterial Type Strains, Phase II (KMG-II): from individual species to whole genera.</title>
        <authorList>
            <person name="Goeker M."/>
        </authorList>
    </citation>
    <scope>NUCLEOTIDE SEQUENCE [LARGE SCALE GENOMIC DNA]</scope>
    <source>
        <strain evidence="2 3">DSM 18107</strain>
    </source>
</reference>
<dbReference type="OrthoDB" id="883203at2"/>
<evidence type="ECO:0000313" key="2">
    <source>
        <dbReference type="EMBL" id="PSL34804.1"/>
    </source>
</evidence>
<dbReference type="Gene3D" id="1.20.1260.10">
    <property type="match status" value="1"/>
</dbReference>
<dbReference type="InterPro" id="IPR025419">
    <property type="entry name" value="DUF4142"/>
</dbReference>
<dbReference type="PROSITE" id="PS51257">
    <property type="entry name" value="PROKAR_LIPOPROTEIN"/>
    <property type="match status" value="1"/>
</dbReference>
<accession>A0A2P8GLG3</accession>
<dbReference type="EMBL" id="PYGK01000002">
    <property type="protein sequence ID" value="PSL34804.1"/>
    <property type="molecule type" value="Genomic_DNA"/>
</dbReference>
<evidence type="ECO:0000313" key="3">
    <source>
        <dbReference type="Proteomes" id="UP000240978"/>
    </source>
</evidence>
<organism evidence="2 3">
    <name type="scientific">Chitinophaga ginsengisoli</name>
    <dbReference type="NCBI Taxonomy" id="363837"/>
    <lineage>
        <taxon>Bacteria</taxon>
        <taxon>Pseudomonadati</taxon>
        <taxon>Bacteroidota</taxon>
        <taxon>Chitinophagia</taxon>
        <taxon>Chitinophagales</taxon>
        <taxon>Chitinophagaceae</taxon>
        <taxon>Chitinophaga</taxon>
    </lineage>
</organism>
<dbReference type="RefSeq" id="WP_106601069.1">
    <property type="nucleotide sequence ID" value="NZ_PYGK01000002.1"/>
</dbReference>
<dbReference type="PANTHER" id="PTHR38593:SF1">
    <property type="entry name" value="BLR2558 PROTEIN"/>
    <property type="match status" value="1"/>
</dbReference>
<name>A0A2P8GLG3_9BACT</name>
<dbReference type="PANTHER" id="PTHR38593">
    <property type="entry name" value="BLR2558 PROTEIN"/>
    <property type="match status" value="1"/>
</dbReference>
<dbReference type="InterPro" id="IPR012347">
    <property type="entry name" value="Ferritin-like"/>
</dbReference>
<dbReference type="Proteomes" id="UP000240978">
    <property type="component" value="Unassembled WGS sequence"/>
</dbReference>
<sequence length="203" mass="22521">MKSIHFILIISAILIYGCKNNNNVKSSKEASKDSTKAMAESMNNVSNAAVDFATSAASSNMKEIALANAALKYANYSRLKEFAQKIADTHTMANKDLQTACYSAGVTLPSRLSKSDQEEVDKVTGKEGKSFDRAFIKKMVSEQQKIMERLDNAAATMKNTSLRNYAEKTLPVVKANLADARNVLEDVRKRYDPTQWDDVDSYQ</sequence>
<dbReference type="Pfam" id="PF13628">
    <property type="entry name" value="DUF4142"/>
    <property type="match status" value="1"/>
</dbReference>
<protein>
    <submittedName>
        <fullName evidence="2">Putative membrane protein</fullName>
    </submittedName>
</protein>
<evidence type="ECO:0000259" key="1">
    <source>
        <dbReference type="Pfam" id="PF13628"/>
    </source>
</evidence>
<keyword evidence="3" id="KW-1185">Reference proteome</keyword>
<gene>
    <name evidence="2" type="ORF">CLV42_102377</name>
</gene>